<dbReference type="Proteomes" id="UP000023152">
    <property type="component" value="Unassembled WGS sequence"/>
</dbReference>
<evidence type="ECO:0000313" key="2">
    <source>
        <dbReference type="Proteomes" id="UP000023152"/>
    </source>
</evidence>
<gene>
    <name evidence="1" type="ORF">RFI_04020</name>
</gene>
<feature type="non-terminal residue" evidence="1">
    <location>
        <position position="1"/>
    </location>
</feature>
<proteinExistence type="predicted"/>
<feature type="non-terminal residue" evidence="1">
    <location>
        <position position="283"/>
    </location>
</feature>
<reference evidence="1 2" key="1">
    <citation type="journal article" date="2013" name="Curr. Biol.">
        <title>The Genome of the Foraminiferan Reticulomyxa filosa.</title>
        <authorList>
            <person name="Glockner G."/>
            <person name="Hulsmann N."/>
            <person name="Schleicher M."/>
            <person name="Noegel A.A."/>
            <person name="Eichinger L."/>
            <person name="Gallinger C."/>
            <person name="Pawlowski J."/>
            <person name="Sierra R."/>
            <person name="Euteneuer U."/>
            <person name="Pillet L."/>
            <person name="Moustafa A."/>
            <person name="Platzer M."/>
            <person name="Groth M."/>
            <person name="Szafranski K."/>
            <person name="Schliwa M."/>
        </authorList>
    </citation>
    <scope>NUCLEOTIDE SEQUENCE [LARGE SCALE GENOMIC DNA]</scope>
</reference>
<accession>X6P644</accession>
<comment type="caution">
    <text evidence="1">The sequence shown here is derived from an EMBL/GenBank/DDBJ whole genome shotgun (WGS) entry which is preliminary data.</text>
</comment>
<keyword evidence="2" id="KW-1185">Reference proteome</keyword>
<organism evidence="1 2">
    <name type="scientific">Reticulomyxa filosa</name>
    <dbReference type="NCBI Taxonomy" id="46433"/>
    <lineage>
        <taxon>Eukaryota</taxon>
        <taxon>Sar</taxon>
        <taxon>Rhizaria</taxon>
        <taxon>Retaria</taxon>
        <taxon>Foraminifera</taxon>
        <taxon>Monothalamids</taxon>
        <taxon>Reticulomyxidae</taxon>
        <taxon>Reticulomyxa</taxon>
    </lineage>
</organism>
<dbReference type="EMBL" id="ASPP01003689">
    <property type="protein sequence ID" value="ETO33087.1"/>
    <property type="molecule type" value="Genomic_DNA"/>
</dbReference>
<evidence type="ECO:0000313" key="1">
    <source>
        <dbReference type="EMBL" id="ETO33087.1"/>
    </source>
</evidence>
<protein>
    <submittedName>
        <fullName evidence="1">Uncharacterized protein</fullName>
    </submittedName>
</protein>
<dbReference type="AlphaFoldDB" id="X6P644"/>
<sequence length="283" mass="33955">FFYLFFSTVKFPIVQVSPQNNEFEFGKEAQYVIKWLQEFFNGNLKDAIHISLCVFSRCSEEKQQDINPDTMPDLEKATMKQHMERHFGKIAKLKPIHQCFFLKYLYQQLRPLTQPKLKKKFLEIAAKSIKWRHKITKSVIEMGKISCFPQYNCIKLNAEEKEQKIESSGQEKFYLCEKWCKCEKCSYLVNQDGVFLNVNCCFFIEGISILINDKKNPNKKQLDEFQKSNFDLFDWQQDLKERELALTVLNFFWFYFELKTEETELRTEKEKRLRLLFRILGIT</sequence>
<name>X6P644_RETFI</name>